<feature type="transmembrane region" description="Helical" evidence="6">
    <location>
        <begin position="180"/>
        <end position="200"/>
    </location>
</feature>
<evidence type="ECO:0000256" key="3">
    <source>
        <dbReference type="ARBA" id="ARBA00022692"/>
    </source>
</evidence>
<evidence type="ECO:0000256" key="2">
    <source>
        <dbReference type="ARBA" id="ARBA00022475"/>
    </source>
</evidence>
<evidence type="ECO:0000313" key="8">
    <source>
        <dbReference type="Proteomes" id="UP000198666"/>
    </source>
</evidence>
<organism evidence="7 8">
    <name type="scientific">Terribacillus halophilus</name>
    <dbReference type="NCBI Taxonomy" id="361279"/>
    <lineage>
        <taxon>Bacteria</taxon>
        <taxon>Bacillati</taxon>
        <taxon>Bacillota</taxon>
        <taxon>Bacilli</taxon>
        <taxon>Bacillales</taxon>
        <taxon>Bacillaceae</taxon>
        <taxon>Terribacillus</taxon>
    </lineage>
</organism>
<keyword evidence="4 6" id="KW-1133">Transmembrane helix</keyword>
<evidence type="ECO:0000313" key="7">
    <source>
        <dbReference type="EMBL" id="SDC33424.1"/>
    </source>
</evidence>
<gene>
    <name evidence="7" type="ORF">SAMN05421663_102106</name>
</gene>
<dbReference type="PANTHER" id="PTHR30086">
    <property type="entry name" value="ARGININE EXPORTER PROTEIN ARGO"/>
    <property type="match status" value="1"/>
</dbReference>
<feature type="transmembrane region" description="Helical" evidence="6">
    <location>
        <begin position="144"/>
        <end position="168"/>
    </location>
</feature>
<evidence type="ECO:0000256" key="6">
    <source>
        <dbReference type="SAM" id="Phobius"/>
    </source>
</evidence>
<name>A0A1G6KR20_9BACI</name>
<dbReference type="AlphaFoldDB" id="A0A1G6KR20"/>
<dbReference type="PANTHER" id="PTHR30086:SF20">
    <property type="entry name" value="ARGININE EXPORTER PROTEIN ARGO-RELATED"/>
    <property type="match status" value="1"/>
</dbReference>
<feature type="transmembrane region" description="Helical" evidence="6">
    <location>
        <begin position="72"/>
        <end position="90"/>
    </location>
</feature>
<dbReference type="GO" id="GO:0005886">
    <property type="term" value="C:plasma membrane"/>
    <property type="evidence" value="ECO:0007669"/>
    <property type="project" value="UniProtKB-SubCell"/>
</dbReference>
<keyword evidence="2" id="KW-1003">Cell membrane</keyword>
<feature type="transmembrane region" description="Helical" evidence="6">
    <location>
        <begin position="38"/>
        <end position="66"/>
    </location>
</feature>
<accession>A0A1G6KR20</accession>
<dbReference type="EMBL" id="FMZB01000002">
    <property type="protein sequence ID" value="SDC33424.1"/>
    <property type="molecule type" value="Genomic_DNA"/>
</dbReference>
<dbReference type="InterPro" id="IPR001123">
    <property type="entry name" value="LeuE-type"/>
</dbReference>
<dbReference type="Pfam" id="PF01810">
    <property type="entry name" value="LysE"/>
    <property type="match status" value="1"/>
</dbReference>
<keyword evidence="5 6" id="KW-0472">Membrane</keyword>
<dbReference type="GO" id="GO:0015171">
    <property type="term" value="F:amino acid transmembrane transporter activity"/>
    <property type="evidence" value="ECO:0007669"/>
    <property type="project" value="TreeGrafter"/>
</dbReference>
<protein>
    <submittedName>
        <fullName evidence="7">L-lysine exporter family protein LysE/ArgO</fullName>
    </submittedName>
</protein>
<evidence type="ECO:0000256" key="5">
    <source>
        <dbReference type="ARBA" id="ARBA00023136"/>
    </source>
</evidence>
<dbReference type="Proteomes" id="UP000198666">
    <property type="component" value="Unassembled WGS sequence"/>
</dbReference>
<evidence type="ECO:0000256" key="1">
    <source>
        <dbReference type="ARBA" id="ARBA00004651"/>
    </source>
</evidence>
<comment type="subcellular location">
    <subcellularLocation>
        <location evidence="1">Cell membrane</location>
        <topology evidence="1">Multi-pass membrane protein</topology>
    </subcellularLocation>
</comment>
<keyword evidence="8" id="KW-1185">Reference proteome</keyword>
<evidence type="ECO:0000256" key="4">
    <source>
        <dbReference type="ARBA" id="ARBA00022989"/>
    </source>
</evidence>
<dbReference type="OrthoDB" id="5638726at2"/>
<proteinExistence type="predicted"/>
<sequence>MEPIIHGIILAIGLILPLGVQNVFLFNQGIIHKKIIHALPAVITAGMADTLMISISVTGISVIVWTIPWIQVMLYGIGFCFLIYIGWNLWKSTSDTLQSSVEGFTPRKQIIFAASVSLLNPHAILDIVGVIGTSSLAYSGTEKWSFTMACIAVSWVWFFGLATAGRLVGSLDTHGKMLLILNRLSALLIWSMAGLMLIQLSRFL</sequence>
<reference evidence="8" key="1">
    <citation type="submission" date="2016-10" db="EMBL/GenBank/DDBJ databases">
        <authorList>
            <person name="Varghese N."/>
            <person name="Submissions S."/>
        </authorList>
    </citation>
    <scope>NUCLEOTIDE SEQUENCE [LARGE SCALE GENOMIC DNA]</scope>
    <source>
        <strain evidence="8">DSM 21620</strain>
    </source>
</reference>
<dbReference type="RefSeq" id="WP_093725970.1">
    <property type="nucleotide sequence ID" value="NZ_FMZB01000002.1"/>
</dbReference>
<feature type="transmembrane region" description="Helical" evidence="6">
    <location>
        <begin position="6"/>
        <end position="26"/>
    </location>
</feature>
<keyword evidence="3 6" id="KW-0812">Transmembrane</keyword>
<feature type="transmembrane region" description="Helical" evidence="6">
    <location>
        <begin position="110"/>
        <end position="132"/>
    </location>
</feature>